<feature type="domain" description="DUF1468" evidence="2">
    <location>
        <begin position="15"/>
        <end position="148"/>
    </location>
</feature>
<feature type="transmembrane region" description="Helical" evidence="1">
    <location>
        <begin position="45"/>
        <end position="64"/>
    </location>
</feature>
<keyword evidence="1" id="KW-0472">Membrane</keyword>
<evidence type="ECO:0000313" key="3">
    <source>
        <dbReference type="EMBL" id="GGE51662.1"/>
    </source>
</evidence>
<evidence type="ECO:0000259" key="2">
    <source>
        <dbReference type="Pfam" id="PF07331"/>
    </source>
</evidence>
<keyword evidence="1" id="KW-0812">Transmembrane</keyword>
<evidence type="ECO:0000313" key="4">
    <source>
        <dbReference type="Proteomes" id="UP000602745"/>
    </source>
</evidence>
<keyword evidence="1" id="KW-1133">Transmembrane helix</keyword>
<feature type="transmembrane region" description="Helical" evidence="1">
    <location>
        <begin position="14"/>
        <end position="33"/>
    </location>
</feature>
<keyword evidence="4" id="KW-1185">Reference proteome</keyword>
<sequence length="156" mass="16778">MPNVLASMKKPQDFFLGLIFLGVAIVIAVYSRQYDLGTTRQMGPGYLPLVIALLLGGFGILLAARSFFGDWEPAERLGISQAVLVLGGAALFGLLVRPAGLIVAALVLIIVAGFAYRPRKRLPLLVFAVLLTAGCVIVFPWLLGQQIPVLGSWFVR</sequence>
<organism evidence="3 4">
    <name type="scientific">Agaricicola taiwanensis</name>
    <dbReference type="NCBI Taxonomy" id="591372"/>
    <lineage>
        <taxon>Bacteria</taxon>
        <taxon>Pseudomonadati</taxon>
        <taxon>Pseudomonadota</taxon>
        <taxon>Alphaproteobacteria</taxon>
        <taxon>Rhodobacterales</taxon>
        <taxon>Paracoccaceae</taxon>
        <taxon>Agaricicola</taxon>
    </lineage>
</organism>
<proteinExistence type="predicted"/>
<dbReference type="Proteomes" id="UP000602745">
    <property type="component" value="Unassembled WGS sequence"/>
</dbReference>
<dbReference type="Pfam" id="PF07331">
    <property type="entry name" value="TctB"/>
    <property type="match status" value="1"/>
</dbReference>
<dbReference type="InterPro" id="IPR009936">
    <property type="entry name" value="DUF1468"/>
</dbReference>
<evidence type="ECO:0000256" key="1">
    <source>
        <dbReference type="SAM" id="Phobius"/>
    </source>
</evidence>
<reference evidence="3" key="1">
    <citation type="journal article" date="2014" name="Int. J. Syst. Evol. Microbiol.">
        <title>Complete genome sequence of Corynebacterium casei LMG S-19264T (=DSM 44701T), isolated from a smear-ripened cheese.</title>
        <authorList>
            <consortium name="US DOE Joint Genome Institute (JGI-PGF)"/>
            <person name="Walter F."/>
            <person name="Albersmeier A."/>
            <person name="Kalinowski J."/>
            <person name="Ruckert C."/>
        </authorList>
    </citation>
    <scope>NUCLEOTIDE SEQUENCE</scope>
    <source>
        <strain evidence="3">CCM 7684</strain>
    </source>
</reference>
<dbReference type="AlphaFoldDB" id="A0A8J2YLU0"/>
<feature type="transmembrane region" description="Helical" evidence="1">
    <location>
        <begin position="101"/>
        <end position="117"/>
    </location>
</feature>
<dbReference type="RefSeq" id="WP_188410719.1">
    <property type="nucleotide sequence ID" value="NZ_BMCP01000005.1"/>
</dbReference>
<gene>
    <name evidence="3" type="ORF">GCM10007276_30860</name>
</gene>
<protein>
    <submittedName>
        <fullName evidence="3">Membrane protein</fullName>
    </submittedName>
</protein>
<accession>A0A8J2YLU0</accession>
<name>A0A8J2YLU0_9RHOB</name>
<dbReference type="EMBL" id="BMCP01000005">
    <property type="protein sequence ID" value="GGE51662.1"/>
    <property type="molecule type" value="Genomic_DNA"/>
</dbReference>
<reference evidence="3" key="2">
    <citation type="submission" date="2020-09" db="EMBL/GenBank/DDBJ databases">
        <authorList>
            <person name="Sun Q."/>
            <person name="Sedlacek I."/>
        </authorList>
    </citation>
    <scope>NUCLEOTIDE SEQUENCE</scope>
    <source>
        <strain evidence="3">CCM 7684</strain>
    </source>
</reference>
<feature type="transmembrane region" description="Helical" evidence="1">
    <location>
        <begin position="124"/>
        <end position="143"/>
    </location>
</feature>
<comment type="caution">
    <text evidence="3">The sequence shown here is derived from an EMBL/GenBank/DDBJ whole genome shotgun (WGS) entry which is preliminary data.</text>
</comment>